<reference evidence="1 2" key="1">
    <citation type="journal article" date="2019" name="Sci. Rep.">
        <title>Orb-weaving spider Araneus ventricosus genome elucidates the spidroin gene catalogue.</title>
        <authorList>
            <person name="Kono N."/>
            <person name="Nakamura H."/>
            <person name="Ohtoshi R."/>
            <person name="Moran D.A.P."/>
            <person name="Shinohara A."/>
            <person name="Yoshida Y."/>
            <person name="Fujiwara M."/>
            <person name="Mori M."/>
            <person name="Tomita M."/>
            <person name="Arakawa K."/>
        </authorList>
    </citation>
    <scope>NUCLEOTIDE SEQUENCE [LARGE SCALE GENOMIC DNA]</scope>
</reference>
<name>A0A4Y2SEP5_ARAVE</name>
<evidence type="ECO:0000313" key="2">
    <source>
        <dbReference type="Proteomes" id="UP000499080"/>
    </source>
</evidence>
<comment type="caution">
    <text evidence="1">The sequence shown here is derived from an EMBL/GenBank/DDBJ whole genome shotgun (WGS) entry which is preliminary data.</text>
</comment>
<proteinExistence type="predicted"/>
<dbReference type="EMBL" id="BGPR01021244">
    <property type="protein sequence ID" value="GBN86351.1"/>
    <property type="molecule type" value="Genomic_DNA"/>
</dbReference>
<organism evidence="1 2">
    <name type="scientific">Araneus ventricosus</name>
    <name type="common">Orbweaver spider</name>
    <name type="synonym">Epeira ventricosa</name>
    <dbReference type="NCBI Taxonomy" id="182803"/>
    <lineage>
        <taxon>Eukaryota</taxon>
        <taxon>Metazoa</taxon>
        <taxon>Ecdysozoa</taxon>
        <taxon>Arthropoda</taxon>
        <taxon>Chelicerata</taxon>
        <taxon>Arachnida</taxon>
        <taxon>Araneae</taxon>
        <taxon>Araneomorphae</taxon>
        <taxon>Entelegynae</taxon>
        <taxon>Araneoidea</taxon>
        <taxon>Araneidae</taxon>
        <taxon>Araneus</taxon>
    </lineage>
</organism>
<keyword evidence="2" id="KW-1185">Reference proteome</keyword>
<gene>
    <name evidence="1" type="ORF">AVEN_200626_1</name>
</gene>
<dbReference type="Proteomes" id="UP000499080">
    <property type="component" value="Unassembled WGS sequence"/>
</dbReference>
<accession>A0A4Y2SEP5</accession>
<sequence length="116" mass="13482">MLDRRYSFWVICRYCAYFKSTNNTNDFKELISKLTALISDYTVRHSKARNLMIIKFSSYCFSRKDPSDLKGCDQSTQFYLMDSNLISCFVLRSAFSGDTNYTIAQMVYGQLIKLPG</sequence>
<evidence type="ECO:0000313" key="1">
    <source>
        <dbReference type="EMBL" id="GBN86351.1"/>
    </source>
</evidence>
<protein>
    <submittedName>
        <fullName evidence="1">Uncharacterized protein</fullName>
    </submittedName>
</protein>
<dbReference type="AlphaFoldDB" id="A0A4Y2SEP5"/>